<reference evidence="3" key="1">
    <citation type="journal article" date="2017" name="Genome Biol.">
        <title>Comparative genomics reveals high biological diversity and specific adaptations in the industrially and medically important fungal genus Aspergillus.</title>
        <authorList>
            <person name="de Vries R.P."/>
            <person name="Riley R."/>
            <person name="Wiebenga A."/>
            <person name="Aguilar-Osorio G."/>
            <person name="Amillis S."/>
            <person name="Uchima C.A."/>
            <person name="Anderluh G."/>
            <person name="Asadollahi M."/>
            <person name="Askin M."/>
            <person name="Barry K."/>
            <person name="Battaglia E."/>
            <person name="Bayram O."/>
            <person name="Benocci T."/>
            <person name="Braus-Stromeyer S.A."/>
            <person name="Caldana C."/>
            <person name="Canovas D."/>
            <person name="Cerqueira G.C."/>
            <person name="Chen F."/>
            <person name="Chen W."/>
            <person name="Choi C."/>
            <person name="Clum A."/>
            <person name="Dos Santos R.A."/>
            <person name="Damasio A.R."/>
            <person name="Diallinas G."/>
            <person name="Emri T."/>
            <person name="Fekete E."/>
            <person name="Flipphi M."/>
            <person name="Freyberg S."/>
            <person name="Gallo A."/>
            <person name="Gournas C."/>
            <person name="Habgood R."/>
            <person name="Hainaut M."/>
            <person name="Harispe M.L."/>
            <person name="Henrissat B."/>
            <person name="Hilden K.S."/>
            <person name="Hope R."/>
            <person name="Hossain A."/>
            <person name="Karabika E."/>
            <person name="Karaffa L."/>
            <person name="Karanyi Z."/>
            <person name="Krasevec N."/>
            <person name="Kuo A."/>
            <person name="Kusch H."/>
            <person name="LaButti K."/>
            <person name="Lagendijk E.L."/>
            <person name="Lapidus A."/>
            <person name="Levasseur A."/>
            <person name="Lindquist E."/>
            <person name="Lipzen A."/>
            <person name="Logrieco A.F."/>
            <person name="MacCabe A."/>
            <person name="Maekelae M.R."/>
            <person name="Malavazi I."/>
            <person name="Melin P."/>
            <person name="Meyer V."/>
            <person name="Mielnichuk N."/>
            <person name="Miskei M."/>
            <person name="Molnar A.P."/>
            <person name="Mule G."/>
            <person name="Ngan C.Y."/>
            <person name="Orejas M."/>
            <person name="Orosz E."/>
            <person name="Ouedraogo J.P."/>
            <person name="Overkamp K.M."/>
            <person name="Park H.-S."/>
            <person name="Perrone G."/>
            <person name="Piumi F."/>
            <person name="Punt P.J."/>
            <person name="Ram A.F."/>
            <person name="Ramon A."/>
            <person name="Rauscher S."/>
            <person name="Record E."/>
            <person name="Riano-Pachon D.M."/>
            <person name="Robert V."/>
            <person name="Roehrig J."/>
            <person name="Ruller R."/>
            <person name="Salamov A."/>
            <person name="Salih N.S."/>
            <person name="Samson R.A."/>
            <person name="Sandor E."/>
            <person name="Sanguinetti M."/>
            <person name="Schuetze T."/>
            <person name="Sepcic K."/>
            <person name="Shelest E."/>
            <person name="Sherlock G."/>
            <person name="Sophianopoulou V."/>
            <person name="Squina F.M."/>
            <person name="Sun H."/>
            <person name="Susca A."/>
            <person name="Todd R.B."/>
            <person name="Tsang A."/>
            <person name="Unkles S.E."/>
            <person name="van de Wiele N."/>
            <person name="van Rossen-Uffink D."/>
            <person name="Oliveira J.V."/>
            <person name="Vesth T.C."/>
            <person name="Visser J."/>
            <person name="Yu J.-H."/>
            <person name="Zhou M."/>
            <person name="Andersen M.R."/>
            <person name="Archer D.B."/>
            <person name="Baker S.E."/>
            <person name="Benoit I."/>
            <person name="Brakhage A.A."/>
            <person name="Braus G.H."/>
            <person name="Fischer R."/>
            <person name="Frisvad J.C."/>
            <person name="Goldman G.H."/>
            <person name="Houbraken J."/>
            <person name="Oakley B."/>
            <person name="Pocsi I."/>
            <person name="Scazzocchio C."/>
            <person name="Seiboth B."/>
            <person name="vanKuyk P.A."/>
            <person name="Wortman J."/>
            <person name="Dyer P.S."/>
            <person name="Grigoriev I.V."/>
        </authorList>
    </citation>
    <scope>NUCLEOTIDE SEQUENCE [LARGE SCALE GENOMIC DNA]</scope>
    <source>
        <strain evidence="3">CBS 101740 / IMI 381727 / IBT 21946</strain>
    </source>
</reference>
<dbReference type="Pfam" id="PF03795">
    <property type="entry name" value="YCII"/>
    <property type="match status" value="1"/>
</dbReference>
<dbReference type="RefSeq" id="XP_067475050.1">
    <property type="nucleotide sequence ID" value="XM_067621333.1"/>
</dbReference>
<keyword evidence="3" id="KW-1185">Reference proteome</keyword>
<evidence type="ECO:0000259" key="1">
    <source>
        <dbReference type="Pfam" id="PF03795"/>
    </source>
</evidence>
<organism evidence="2 3">
    <name type="scientific">Aspergillus brasiliensis (strain CBS 101740 / IMI 381727 / IBT 21946)</name>
    <dbReference type="NCBI Taxonomy" id="767769"/>
    <lineage>
        <taxon>Eukaryota</taxon>
        <taxon>Fungi</taxon>
        <taxon>Dikarya</taxon>
        <taxon>Ascomycota</taxon>
        <taxon>Pezizomycotina</taxon>
        <taxon>Eurotiomycetes</taxon>
        <taxon>Eurotiomycetidae</taxon>
        <taxon>Eurotiales</taxon>
        <taxon>Aspergillaceae</taxon>
        <taxon>Aspergillus</taxon>
        <taxon>Aspergillus subgen. Circumdati</taxon>
    </lineage>
</organism>
<gene>
    <name evidence="2" type="ORF">ASPBRDRAFT_199505</name>
</gene>
<dbReference type="SUPFAM" id="SSF54909">
    <property type="entry name" value="Dimeric alpha+beta barrel"/>
    <property type="match status" value="1"/>
</dbReference>
<dbReference type="PANTHER" id="PTHR37828:SF1">
    <property type="entry name" value="YCII-RELATED DOMAIN-CONTAINING PROTEIN"/>
    <property type="match status" value="1"/>
</dbReference>
<accession>A0A1L9U821</accession>
<dbReference type="AlphaFoldDB" id="A0A1L9U821"/>
<evidence type="ECO:0000313" key="3">
    <source>
        <dbReference type="Proteomes" id="UP000184499"/>
    </source>
</evidence>
<dbReference type="GeneID" id="93573821"/>
<dbReference type="InterPro" id="IPR011008">
    <property type="entry name" value="Dimeric_a/b-barrel"/>
</dbReference>
<proteinExistence type="predicted"/>
<dbReference type="PANTHER" id="PTHR37828">
    <property type="entry name" value="GSR2449 PROTEIN"/>
    <property type="match status" value="1"/>
</dbReference>
<dbReference type="Proteomes" id="UP000184499">
    <property type="component" value="Unassembled WGS sequence"/>
</dbReference>
<sequence length="100" mass="11385">MPLFLLSVSYVAPSEQVEEYFAHHVEWLQKQYNTGAYIMFAKKVPSTGGVCLGIADSYKQMEEITFTDPFFVSKVAKYDIQEIDLTQVNTELLVGQARLK</sequence>
<dbReference type="VEuPathDB" id="FungiDB:ASPBRDRAFT_199505"/>
<name>A0A1L9U821_ASPBC</name>
<dbReference type="InterPro" id="IPR005545">
    <property type="entry name" value="YCII"/>
</dbReference>
<evidence type="ECO:0000313" key="2">
    <source>
        <dbReference type="EMBL" id="OJJ67801.1"/>
    </source>
</evidence>
<protein>
    <recommendedName>
        <fullName evidence="1">YCII-related domain-containing protein</fullName>
    </recommendedName>
</protein>
<dbReference type="OrthoDB" id="4277906at2759"/>
<dbReference type="OMA" id="AYIMFAK"/>
<feature type="domain" description="YCII-related" evidence="1">
    <location>
        <begin position="11"/>
        <end position="82"/>
    </location>
</feature>
<dbReference type="EMBL" id="KV878692">
    <property type="protein sequence ID" value="OJJ67801.1"/>
    <property type="molecule type" value="Genomic_DNA"/>
</dbReference>